<dbReference type="EMBL" id="RCTF01000001">
    <property type="protein sequence ID" value="RLP81496.1"/>
    <property type="molecule type" value="Genomic_DNA"/>
</dbReference>
<gene>
    <name evidence="2" type="ORF">D9R14_00325</name>
</gene>
<evidence type="ECO:0000313" key="2">
    <source>
        <dbReference type="EMBL" id="RLP81496.1"/>
    </source>
</evidence>
<protein>
    <recommendedName>
        <fullName evidence="4">Phospholipid-binding protein</fullName>
    </recommendedName>
</protein>
<evidence type="ECO:0000256" key="1">
    <source>
        <dbReference type="SAM" id="SignalP"/>
    </source>
</evidence>
<dbReference type="AlphaFoldDB" id="A0A3L7ALW4"/>
<keyword evidence="3" id="KW-1185">Reference proteome</keyword>
<accession>A0A3L7ALW4</accession>
<dbReference type="Proteomes" id="UP000269692">
    <property type="component" value="Unassembled WGS sequence"/>
</dbReference>
<comment type="caution">
    <text evidence="2">The sequence shown here is derived from an EMBL/GenBank/DDBJ whole genome shotgun (WGS) entry which is preliminary data.</text>
</comment>
<evidence type="ECO:0008006" key="4">
    <source>
        <dbReference type="Google" id="ProtNLM"/>
    </source>
</evidence>
<organism evidence="2 3">
    <name type="scientific">Xanthobacter tagetidis</name>
    <dbReference type="NCBI Taxonomy" id="60216"/>
    <lineage>
        <taxon>Bacteria</taxon>
        <taxon>Pseudomonadati</taxon>
        <taxon>Pseudomonadota</taxon>
        <taxon>Alphaproteobacteria</taxon>
        <taxon>Hyphomicrobiales</taxon>
        <taxon>Xanthobacteraceae</taxon>
        <taxon>Xanthobacter</taxon>
    </lineage>
</organism>
<feature type="chain" id="PRO_5018082553" description="Phospholipid-binding protein" evidence="1">
    <location>
        <begin position="25"/>
        <end position="125"/>
    </location>
</feature>
<sequence length="125" mass="12973">MAMKTLSLLVCLICGGASASFARAAEMTLDYTWLGTVLCAPLPKSPEFQVGNVPAGTTQLRFVLLSPSGRDLGGAALPLPANGTVPTGAVAFRPPCLGGMYTWAVEAVDVNGKTLANAKLTRPFY</sequence>
<feature type="signal peptide" evidence="1">
    <location>
        <begin position="1"/>
        <end position="24"/>
    </location>
</feature>
<name>A0A3L7ALW4_9HYPH</name>
<evidence type="ECO:0000313" key="3">
    <source>
        <dbReference type="Proteomes" id="UP000269692"/>
    </source>
</evidence>
<proteinExistence type="predicted"/>
<keyword evidence="1" id="KW-0732">Signal</keyword>
<reference evidence="2 3" key="1">
    <citation type="submission" date="2018-10" db="EMBL/GenBank/DDBJ databases">
        <title>Xanthobacter tagetidis genome sequencing and assembly.</title>
        <authorList>
            <person name="Maclea K.S."/>
            <person name="Goen A.E."/>
            <person name="Fatima S.A."/>
        </authorList>
    </citation>
    <scope>NUCLEOTIDE SEQUENCE [LARGE SCALE GENOMIC DNA]</scope>
    <source>
        <strain evidence="2 3">ATCC 700314</strain>
    </source>
</reference>